<evidence type="ECO:0000256" key="2">
    <source>
        <dbReference type="SAM" id="Phobius"/>
    </source>
</evidence>
<organism evidence="3 4">
    <name type="scientific">Tetranychus urticae</name>
    <name type="common">Two-spotted spider mite</name>
    <dbReference type="NCBI Taxonomy" id="32264"/>
    <lineage>
        <taxon>Eukaryota</taxon>
        <taxon>Metazoa</taxon>
        <taxon>Ecdysozoa</taxon>
        <taxon>Arthropoda</taxon>
        <taxon>Chelicerata</taxon>
        <taxon>Arachnida</taxon>
        <taxon>Acari</taxon>
        <taxon>Acariformes</taxon>
        <taxon>Trombidiformes</taxon>
        <taxon>Prostigmata</taxon>
        <taxon>Eleutherengona</taxon>
        <taxon>Raphignathae</taxon>
        <taxon>Tetranychoidea</taxon>
        <taxon>Tetranychidae</taxon>
        <taxon>Tetranychus</taxon>
    </lineage>
</organism>
<feature type="region of interest" description="Disordered" evidence="1">
    <location>
        <begin position="8"/>
        <end position="36"/>
    </location>
</feature>
<name>T1KHE8_TETUR</name>
<feature type="transmembrane region" description="Helical" evidence="2">
    <location>
        <begin position="180"/>
        <end position="199"/>
    </location>
</feature>
<sequence>MADMYDFLANSSHDSDQSDVSSPYIDPSEDYDDNRWHRYPSRYTKRRGQTHQKSVFVPVAAYSVTHSRVPGPSRHGSIKRMKHFKDRHSMMYPSASTPGRTTESAVYGYLNRPEIVEFRGQYFYGPNPVPSASSLHATAASSEQPLIAPPAITGHKNTQRTGIGPGGLLLATLPLVLAPMLSYLFTPMIIPVTATIAAGRRRRRKRDEPQLNTSLPTVEYTLMEEPNVIPLIDLTKQNVSEKETTKQNRTENDEWNKMESSNQQLRVVKIVADFLQKVHFNEKDRDKAMANYLQCDGLLTSNDHCLERLGCEFSDPSNKEAPMLDRSVTSMYVYQGNNLKITNLIAIFFPLQHFESHLGE</sequence>
<protein>
    <submittedName>
        <fullName evidence="3">Uncharacterized protein</fullName>
    </submittedName>
</protein>
<evidence type="ECO:0000256" key="1">
    <source>
        <dbReference type="SAM" id="MobiDB-lite"/>
    </source>
</evidence>
<proteinExistence type="predicted"/>
<evidence type="ECO:0000313" key="3">
    <source>
        <dbReference type="EnsemblMetazoa" id="tetur11g04150.1"/>
    </source>
</evidence>
<accession>T1KHE8</accession>
<keyword evidence="2" id="KW-0812">Transmembrane</keyword>
<keyword evidence="2" id="KW-1133">Transmembrane helix</keyword>
<reference evidence="3" key="2">
    <citation type="submission" date="2015-06" db="UniProtKB">
        <authorList>
            <consortium name="EnsemblMetazoa"/>
        </authorList>
    </citation>
    <scope>IDENTIFICATION</scope>
</reference>
<dbReference type="AlphaFoldDB" id="T1KHE8"/>
<dbReference type="EMBL" id="CAEY01000075">
    <property type="status" value="NOT_ANNOTATED_CDS"/>
    <property type="molecule type" value="Genomic_DNA"/>
</dbReference>
<keyword evidence="4" id="KW-1185">Reference proteome</keyword>
<dbReference type="Proteomes" id="UP000015104">
    <property type="component" value="Unassembled WGS sequence"/>
</dbReference>
<keyword evidence="2" id="KW-0472">Membrane</keyword>
<dbReference type="HOGENOM" id="CLU_2471958_0_0_1"/>
<dbReference type="EnsemblMetazoa" id="tetur11g04150.1">
    <property type="protein sequence ID" value="tetur11g04150.1"/>
    <property type="gene ID" value="tetur11g04150"/>
</dbReference>
<reference evidence="4" key="1">
    <citation type="submission" date="2011-08" db="EMBL/GenBank/DDBJ databases">
        <authorList>
            <person name="Rombauts S."/>
        </authorList>
    </citation>
    <scope>NUCLEOTIDE SEQUENCE</scope>
    <source>
        <strain evidence="4">London</strain>
    </source>
</reference>
<evidence type="ECO:0000313" key="4">
    <source>
        <dbReference type="Proteomes" id="UP000015104"/>
    </source>
</evidence>